<dbReference type="PANTHER" id="PTHR32024">
    <property type="entry name" value="TRK SYSTEM POTASSIUM UPTAKE PROTEIN TRKG-RELATED"/>
    <property type="match status" value="1"/>
</dbReference>
<dbReference type="AlphaFoldDB" id="A0A9D2TIB4"/>
<feature type="transmembrane region" description="Helical" evidence="10">
    <location>
        <begin position="330"/>
        <end position="348"/>
    </location>
</feature>
<keyword evidence="3" id="KW-1003">Cell membrane</keyword>
<reference evidence="11" key="1">
    <citation type="journal article" date="2021" name="PeerJ">
        <title>Extensive microbial diversity within the chicken gut microbiome revealed by metagenomics and culture.</title>
        <authorList>
            <person name="Gilroy R."/>
            <person name="Ravi A."/>
            <person name="Getino M."/>
            <person name="Pursley I."/>
            <person name="Horton D.L."/>
            <person name="Alikhan N.F."/>
            <person name="Baker D."/>
            <person name="Gharbi K."/>
            <person name="Hall N."/>
            <person name="Watson M."/>
            <person name="Adriaenssens E.M."/>
            <person name="Foster-Nyarko E."/>
            <person name="Jarju S."/>
            <person name="Secka A."/>
            <person name="Antonio M."/>
            <person name="Oren A."/>
            <person name="Chaudhuri R.R."/>
            <person name="La Ragione R."/>
            <person name="Hildebrand F."/>
            <person name="Pallen M.J."/>
        </authorList>
    </citation>
    <scope>NUCLEOTIDE SEQUENCE</scope>
    <source>
        <strain evidence="11">5933</strain>
    </source>
</reference>
<keyword evidence="6" id="KW-0630">Potassium</keyword>
<keyword evidence="2" id="KW-0813">Transport</keyword>
<evidence type="ECO:0000256" key="3">
    <source>
        <dbReference type="ARBA" id="ARBA00022475"/>
    </source>
</evidence>
<reference evidence="11" key="2">
    <citation type="submission" date="2021-04" db="EMBL/GenBank/DDBJ databases">
        <authorList>
            <person name="Gilroy R."/>
        </authorList>
    </citation>
    <scope>NUCLEOTIDE SEQUENCE</scope>
    <source>
        <strain evidence="11">5933</strain>
    </source>
</reference>
<keyword evidence="4" id="KW-0633">Potassium transport</keyword>
<keyword evidence="9 10" id="KW-0472">Membrane</keyword>
<feature type="transmembrane region" description="Helical" evidence="10">
    <location>
        <begin position="92"/>
        <end position="116"/>
    </location>
</feature>
<dbReference type="NCBIfam" id="TIGR00933">
    <property type="entry name" value="2a38"/>
    <property type="match status" value="1"/>
</dbReference>
<proteinExistence type="predicted"/>
<dbReference type="GO" id="GO:0015379">
    <property type="term" value="F:potassium:chloride symporter activity"/>
    <property type="evidence" value="ECO:0007669"/>
    <property type="project" value="InterPro"/>
</dbReference>
<dbReference type="PANTHER" id="PTHR32024:SF1">
    <property type="entry name" value="KTR SYSTEM POTASSIUM UPTAKE PROTEIN B"/>
    <property type="match status" value="1"/>
</dbReference>
<evidence type="ECO:0000313" key="11">
    <source>
        <dbReference type="EMBL" id="HJC71350.1"/>
    </source>
</evidence>
<protein>
    <submittedName>
        <fullName evidence="11">TrkH family potassium uptake protein</fullName>
    </submittedName>
</protein>
<keyword evidence="5 10" id="KW-0812">Transmembrane</keyword>
<feature type="transmembrane region" description="Helical" evidence="10">
    <location>
        <begin position="369"/>
        <end position="389"/>
    </location>
</feature>
<sequence length="469" mass="50507">MSSRWIAVKGQMLFDILKKKLNPKRQSVTRIIVCSFAIVILIGAFLLMLPISSRNGTVTPFLHALFTATSATCVTGLVVYDTYTQFSTFGQWVILLLIQIGGLGLVTLTTFFNVAIGRRLGFKSLRLASESINLSDPGQAKNLLKFVMGFAFAFEAVGAFLLAFVFVPQFGAEGIFIAVFTSISAFCNAGFDILGRLVPGASLRLYAENPYVLFVVSVLIISGGLGFLVWNDLASYRTTKHLRTHTKLVLFMTAVLLVLGTIGVALLEWNNPQTLGAMPWYHRLTNAMFASVTARTAGFDSFDMNFMGPIAKTLIIVLMFIGAAPGGTGGGIKVTTISVIMVVVASVARGREEVTVFSRRIDYKTVYRSLTIITLSLSVVVVSTLSIFYGTSDSVTELNALFEAVSAFATVGLTVGATADMNSFAQIVTIITMLIGRVGPVSMAISLAAHPTDRNMHRSVSPQAHISVG</sequence>
<name>A0A9D2TIB4_9FIRM</name>
<accession>A0A9D2TIB4</accession>
<comment type="caution">
    <text evidence="11">The sequence shown here is derived from an EMBL/GenBank/DDBJ whole genome shotgun (WGS) entry which is preliminary data.</text>
</comment>
<evidence type="ECO:0000256" key="8">
    <source>
        <dbReference type="ARBA" id="ARBA00023065"/>
    </source>
</evidence>
<evidence type="ECO:0000256" key="7">
    <source>
        <dbReference type="ARBA" id="ARBA00022989"/>
    </source>
</evidence>
<evidence type="ECO:0000256" key="5">
    <source>
        <dbReference type="ARBA" id="ARBA00022692"/>
    </source>
</evidence>
<evidence type="ECO:0000256" key="10">
    <source>
        <dbReference type="SAM" id="Phobius"/>
    </source>
</evidence>
<evidence type="ECO:0000256" key="1">
    <source>
        <dbReference type="ARBA" id="ARBA00004651"/>
    </source>
</evidence>
<feature type="transmembrane region" description="Helical" evidence="10">
    <location>
        <begin position="28"/>
        <end position="49"/>
    </location>
</feature>
<feature type="transmembrane region" description="Helical" evidence="10">
    <location>
        <begin position="146"/>
        <end position="167"/>
    </location>
</feature>
<feature type="transmembrane region" description="Helical" evidence="10">
    <location>
        <begin position="61"/>
        <end position="80"/>
    </location>
</feature>
<organism evidence="11 12">
    <name type="scientific">Candidatus Ruthenibacterium merdavium</name>
    <dbReference type="NCBI Taxonomy" id="2838752"/>
    <lineage>
        <taxon>Bacteria</taxon>
        <taxon>Bacillati</taxon>
        <taxon>Bacillota</taxon>
        <taxon>Clostridia</taxon>
        <taxon>Eubacteriales</taxon>
        <taxon>Oscillospiraceae</taxon>
        <taxon>Ruthenibacterium</taxon>
    </lineage>
</organism>
<feature type="transmembrane region" description="Helical" evidence="10">
    <location>
        <begin position="424"/>
        <end position="449"/>
    </location>
</feature>
<evidence type="ECO:0000256" key="6">
    <source>
        <dbReference type="ARBA" id="ARBA00022958"/>
    </source>
</evidence>
<evidence type="ECO:0000256" key="9">
    <source>
        <dbReference type="ARBA" id="ARBA00023136"/>
    </source>
</evidence>
<feature type="transmembrane region" description="Helical" evidence="10">
    <location>
        <begin position="211"/>
        <end position="236"/>
    </location>
</feature>
<gene>
    <name evidence="11" type="ORF">H9698_00955</name>
</gene>
<evidence type="ECO:0000313" key="12">
    <source>
        <dbReference type="Proteomes" id="UP000823918"/>
    </source>
</evidence>
<comment type="subcellular location">
    <subcellularLocation>
        <location evidence="1">Cell membrane</location>
        <topology evidence="1">Multi-pass membrane protein</topology>
    </subcellularLocation>
</comment>
<keyword evidence="8" id="KW-0406">Ion transport</keyword>
<dbReference type="InterPro" id="IPR004772">
    <property type="entry name" value="TrkH"/>
</dbReference>
<dbReference type="Pfam" id="PF02386">
    <property type="entry name" value="TrkH"/>
    <property type="match status" value="1"/>
</dbReference>
<dbReference type="Proteomes" id="UP000823918">
    <property type="component" value="Unassembled WGS sequence"/>
</dbReference>
<dbReference type="GO" id="GO:0005886">
    <property type="term" value="C:plasma membrane"/>
    <property type="evidence" value="ECO:0007669"/>
    <property type="project" value="UniProtKB-SubCell"/>
</dbReference>
<dbReference type="InterPro" id="IPR003445">
    <property type="entry name" value="Cat_transpt"/>
</dbReference>
<evidence type="ECO:0000256" key="4">
    <source>
        <dbReference type="ARBA" id="ARBA00022538"/>
    </source>
</evidence>
<feature type="transmembrane region" description="Helical" evidence="10">
    <location>
        <begin position="248"/>
        <end position="268"/>
    </location>
</feature>
<dbReference type="EMBL" id="DWWA01000007">
    <property type="protein sequence ID" value="HJC71350.1"/>
    <property type="molecule type" value="Genomic_DNA"/>
</dbReference>
<feature type="transmembrane region" description="Helical" evidence="10">
    <location>
        <begin position="174"/>
        <end position="191"/>
    </location>
</feature>
<evidence type="ECO:0000256" key="2">
    <source>
        <dbReference type="ARBA" id="ARBA00022448"/>
    </source>
</evidence>
<keyword evidence="7 10" id="KW-1133">Transmembrane helix</keyword>